<dbReference type="GO" id="GO:0042357">
    <property type="term" value="P:thiamine diphosphate metabolic process"/>
    <property type="evidence" value="ECO:0007669"/>
    <property type="project" value="TreeGrafter"/>
</dbReference>
<dbReference type="GO" id="GO:0006772">
    <property type="term" value="P:thiamine metabolic process"/>
    <property type="evidence" value="ECO:0007669"/>
    <property type="project" value="InterPro"/>
</dbReference>
<dbReference type="PANTHER" id="PTHR14586">
    <property type="entry name" value="THIAMINE-TRIPHOSPHATASE"/>
    <property type="match status" value="1"/>
</dbReference>
<evidence type="ECO:0000256" key="1">
    <source>
        <dbReference type="ARBA" id="ARBA00001946"/>
    </source>
</evidence>
<evidence type="ECO:0000313" key="15">
    <source>
        <dbReference type="EMBL" id="PNP44441.1"/>
    </source>
</evidence>
<dbReference type="CDD" id="cd07758">
    <property type="entry name" value="ThTPase"/>
    <property type="match status" value="1"/>
</dbReference>
<evidence type="ECO:0000256" key="3">
    <source>
        <dbReference type="ARBA" id="ARBA00004496"/>
    </source>
</evidence>
<comment type="cofactor">
    <cofactor evidence="1">
        <name>Mg(2+)</name>
        <dbReference type="ChEBI" id="CHEBI:18420"/>
    </cofactor>
</comment>
<dbReference type="GO" id="GO:0000287">
    <property type="term" value="F:magnesium ion binding"/>
    <property type="evidence" value="ECO:0007669"/>
    <property type="project" value="TreeGrafter"/>
</dbReference>
<reference evidence="15 16" key="1">
    <citation type="submission" date="2017-02" db="EMBL/GenBank/DDBJ databases">
        <title>Genomes of Trichoderma spp. with biocontrol activity.</title>
        <authorList>
            <person name="Gardiner D."/>
            <person name="Kazan K."/>
            <person name="Vos C."/>
            <person name="Harvey P."/>
        </authorList>
    </citation>
    <scope>NUCLEOTIDE SEQUENCE [LARGE SCALE GENOMIC DNA]</scope>
    <source>
        <strain evidence="15 16">A5MH</strain>
    </source>
</reference>
<comment type="function">
    <text evidence="2">Hydrolase highly specific for thiamine triphosphate (ThTP).</text>
</comment>
<feature type="domain" description="CYTH" evidence="14">
    <location>
        <begin position="14"/>
        <end position="153"/>
    </location>
</feature>
<dbReference type="InterPro" id="IPR012177">
    <property type="entry name" value="ThTPase_euk"/>
</dbReference>
<evidence type="ECO:0000259" key="14">
    <source>
        <dbReference type="Pfam" id="PF01928"/>
    </source>
</evidence>
<comment type="subunit">
    <text evidence="5">Monomer.</text>
</comment>
<comment type="similarity">
    <text evidence="4">Belongs to the ThTPase family.</text>
</comment>
<dbReference type="AlphaFoldDB" id="A0A2K0TFY2"/>
<dbReference type="OrthoDB" id="442176at2759"/>
<name>A0A2K0TFY2_9HYPO</name>
<dbReference type="EMBL" id="MTYH01000031">
    <property type="protein sequence ID" value="PNP44441.1"/>
    <property type="molecule type" value="Genomic_DNA"/>
</dbReference>
<accession>A0A2K0TFY2</accession>
<dbReference type="GO" id="GO:0005737">
    <property type="term" value="C:cytoplasm"/>
    <property type="evidence" value="ECO:0007669"/>
    <property type="project" value="UniProtKB-SubCell"/>
</dbReference>
<keyword evidence="9" id="KW-0479">Metal-binding</keyword>
<sequence length="213" mass="24371">MAFRRLPTASCILEVERKFRTLNVRELTQHGGIPYFRSLQKLPVEIIRDSYYDKSNMLSSAGAWVRKRNGEWQAKIKKGGNFTNSRFQELSHVDEIEALVKRVIGIGGATSSFGLQPVATFCTTRESWIADGEFRIVLDTTDFHHQVGEVELQKVLVSNNGDDTPNELQKQREMQLMDEKLVTFMQTYAWAFSVGEPKGKLTAYFELLRSQDD</sequence>
<dbReference type="Gene3D" id="2.40.320.10">
    <property type="entry name" value="Hypothetical Protein Pfu-838710-001"/>
    <property type="match status" value="1"/>
</dbReference>
<keyword evidence="8" id="KW-0963">Cytoplasm</keyword>
<dbReference type="EC" id="3.6.1.28" evidence="6"/>
<comment type="catalytic activity">
    <reaction evidence="13">
        <text>thiamine triphosphate + H2O = thiamine diphosphate + phosphate + H(+)</text>
        <dbReference type="Rhea" id="RHEA:11744"/>
        <dbReference type="ChEBI" id="CHEBI:15377"/>
        <dbReference type="ChEBI" id="CHEBI:15378"/>
        <dbReference type="ChEBI" id="CHEBI:43474"/>
        <dbReference type="ChEBI" id="CHEBI:58937"/>
        <dbReference type="ChEBI" id="CHEBI:58938"/>
        <dbReference type="EC" id="3.6.1.28"/>
    </reaction>
</comment>
<evidence type="ECO:0000256" key="10">
    <source>
        <dbReference type="ARBA" id="ARBA00022801"/>
    </source>
</evidence>
<proteinExistence type="inferred from homology"/>
<organism evidence="15 16">
    <name type="scientific">Trichoderma gamsii</name>
    <dbReference type="NCBI Taxonomy" id="398673"/>
    <lineage>
        <taxon>Eukaryota</taxon>
        <taxon>Fungi</taxon>
        <taxon>Dikarya</taxon>
        <taxon>Ascomycota</taxon>
        <taxon>Pezizomycotina</taxon>
        <taxon>Sordariomycetes</taxon>
        <taxon>Hypocreomycetidae</taxon>
        <taxon>Hypocreales</taxon>
        <taxon>Hypocreaceae</taxon>
        <taxon>Trichoderma</taxon>
    </lineage>
</organism>
<evidence type="ECO:0000256" key="12">
    <source>
        <dbReference type="ARBA" id="ARBA00022990"/>
    </source>
</evidence>
<comment type="subcellular location">
    <subcellularLocation>
        <location evidence="3">Cytoplasm</location>
    </subcellularLocation>
</comment>
<dbReference type="SUPFAM" id="SSF55154">
    <property type="entry name" value="CYTH-like phosphatases"/>
    <property type="match status" value="1"/>
</dbReference>
<evidence type="ECO:0000256" key="4">
    <source>
        <dbReference type="ARBA" id="ARBA00008181"/>
    </source>
</evidence>
<keyword evidence="11" id="KW-0460">Magnesium</keyword>
<evidence type="ECO:0000313" key="16">
    <source>
        <dbReference type="Proteomes" id="UP000236546"/>
    </source>
</evidence>
<dbReference type="PANTHER" id="PTHR14586:SF1">
    <property type="entry name" value="THIAMINE-TRIPHOSPHATASE"/>
    <property type="match status" value="1"/>
</dbReference>
<dbReference type="Pfam" id="PF01928">
    <property type="entry name" value="CYTH"/>
    <property type="match status" value="1"/>
</dbReference>
<evidence type="ECO:0000256" key="13">
    <source>
        <dbReference type="ARBA" id="ARBA00048194"/>
    </source>
</evidence>
<evidence type="ECO:0000256" key="8">
    <source>
        <dbReference type="ARBA" id="ARBA00022490"/>
    </source>
</evidence>
<protein>
    <recommendedName>
        <fullName evidence="7">Thiamine-triphosphatase</fullName>
        <ecNumber evidence="6">3.6.1.28</ecNumber>
    </recommendedName>
</protein>
<dbReference type="GO" id="GO:0050333">
    <property type="term" value="F:thiamine triphosphate phosphatase activity"/>
    <property type="evidence" value="ECO:0007669"/>
    <property type="project" value="UniProtKB-EC"/>
</dbReference>
<comment type="caution">
    <text evidence="15">The sequence shown here is derived from an EMBL/GenBank/DDBJ whole genome shotgun (WGS) entry which is preliminary data.</text>
</comment>
<evidence type="ECO:0000256" key="11">
    <source>
        <dbReference type="ARBA" id="ARBA00022842"/>
    </source>
</evidence>
<dbReference type="InterPro" id="IPR023577">
    <property type="entry name" value="CYTH_domain"/>
</dbReference>
<evidence type="ECO:0000256" key="7">
    <source>
        <dbReference type="ARBA" id="ARBA00020088"/>
    </source>
</evidence>
<dbReference type="InterPro" id="IPR039582">
    <property type="entry name" value="THTPA"/>
</dbReference>
<evidence type="ECO:0000256" key="6">
    <source>
        <dbReference type="ARBA" id="ARBA00012378"/>
    </source>
</evidence>
<keyword evidence="10" id="KW-0378">Hydrolase</keyword>
<keyword evidence="12" id="KW-0007">Acetylation</keyword>
<evidence type="ECO:0000256" key="2">
    <source>
        <dbReference type="ARBA" id="ARBA00002106"/>
    </source>
</evidence>
<dbReference type="Proteomes" id="UP000236546">
    <property type="component" value="Unassembled WGS sequence"/>
</dbReference>
<dbReference type="InterPro" id="IPR033469">
    <property type="entry name" value="CYTH-like_dom_sf"/>
</dbReference>
<evidence type="ECO:0000256" key="5">
    <source>
        <dbReference type="ARBA" id="ARBA00011245"/>
    </source>
</evidence>
<gene>
    <name evidence="15" type="ORF">TGAMA5MH_03787</name>
</gene>
<evidence type="ECO:0000256" key="9">
    <source>
        <dbReference type="ARBA" id="ARBA00022723"/>
    </source>
</evidence>